<dbReference type="Pfam" id="PF02602">
    <property type="entry name" value="HEM4"/>
    <property type="match status" value="1"/>
</dbReference>
<evidence type="ECO:0000259" key="1">
    <source>
        <dbReference type="Pfam" id="PF02602"/>
    </source>
</evidence>
<evidence type="ECO:0000313" key="2">
    <source>
        <dbReference type="EMBL" id="WEK04279.1"/>
    </source>
</evidence>
<dbReference type="InterPro" id="IPR003754">
    <property type="entry name" value="4pyrrol_synth_uPrphyn_synth"/>
</dbReference>
<sequence length="247" mass="25992">MGGKLMRMLVTRPEPDAQGTLARLDALGIEAIAAPVMVRQALDVSLPPPDGFTAMVLTSANSVRTLVERGVVETYGHLPVFAVGDRTARDATEAGFVRVSSAAGALQDLVNAMTIAKLKGPLFYPTGKHQSADLGKALAPLGIMVATAKIYEMVAVDALPPAVLENLGNGVLTAVLAYSRRTAEIFASLASTLTPAQRSAITMLCLSEVVAEPLLENHFNRIALADRPDEDAMMALALAFAREQTGP</sequence>
<feature type="domain" description="Tetrapyrrole biosynthesis uroporphyrinogen III synthase" evidence="1">
    <location>
        <begin position="22"/>
        <end position="234"/>
    </location>
</feature>
<dbReference type="EMBL" id="CP119312">
    <property type="protein sequence ID" value="WEK04279.1"/>
    <property type="molecule type" value="Genomic_DNA"/>
</dbReference>
<dbReference type="Proteomes" id="UP001217476">
    <property type="component" value="Chromosome"/>
</dbReference>
<accession>A0AAJ5VVQ4</accession>
<gene>
    <name evidence="2" type="ORF">P0Y65_19195</name>
</gene>
<dbReference type="SUPFAM" id="SSF69618">
    <property type="entry name" value="HemD-like"/>
    <property type="match status" value="1"/>
</dbReference>
<name>A0AAJ5VVQ4_9HYPH</name>
<dbReference type="GO" id="GO:0004852">
    <property type="term" value="F:uroporphyrinogen-III synthase activity"/>
    <property type="evidence" value="ECO:0007669"/>
    <property type="project" value="InterPro"/>
</dbReference>
<reference evidence="2" key="1">
    <citation type="submission" date="2023-03" db="EMBL/GenBank/DDBJ databases">
        <title>Andean soil-derived lignocellulolytic bacterial consortium as a source of novel taxa and putative plastic-active enzymes.</title>
        <authorList>
            <person name="Diaz-Garcia L."/>
            <person name="Chuvochina M."/>
            <person name="Feuerriegel G."/>
            <person name="Bunk B."/>
            <person name="Sproer C."/>
            <person name="Streit W.R."/>
            <person name="Rodriguez L.M."/>
            <person name="Overmann J."/>
            <person name="Jimenez D.J."/>
        </authorList>
    </citation>
    <scope>NUCLEOTIDE SEQUENCE</scope>
    <source>
        <strain evidence="2">MAG 4196</strain>
    </source>
</reference>
<protein>
    <submittedName>
        <fullName evidence="2">Uroporphyrinogen-III synthase</fullName>
    </submittedName>
</protein>
<organism evidence="2 3">
    <name type="scientific">Candidatus Devosia phytovorans</name>
    <dbReference type="NCBI Taxonomy" id="3121372"/>
    <lineage>
        <taxon>Bacteria</taxon>
        <taxon>Pseudomonadati</taxon>
        <taxon>Pseudomonadota</taxon>
        <taxon>Alphaproteobacteria</taxon>
        <taxon>Hyphomicrobiales</taxon>
        <taxon>Devosiaceae</taxon>
        <taxon>Devosia</taxon>
    </lineage>
</organism>
<dbReference type="AlphaFoldDB" id="A0AAJ5VVQ4"/>
<dbReference type="Gene3D" id="3.40.50.10090">
    <property type="match status" value="2"/>
</dbReference>
<evidence type="ECO:0000313" key="3">
    <source>
        <dbReference type="Proteomes" id="UP001217476"/>
    </source>
</evidence>
<proteinExistence type="predicted"/>
<dbReference type="GO" id="GO:0033014">
    <property type="term" value="P:tetrapyrrole biosynthetic process"/>
    <property type="evidence" value="ECO:0007669"/>
    <property type="project" value="InterPro"/>
</dbReference>
<dbReference type="InterPro" id="IPR036108">
    <property type="entry name" value="4pyrrol_syn_uPrphyn_synt_sf"/>
</dbReference>
<dbReference type="CDD" id="cd06578">
    <property type="entry name" value="HemD"/>
    <property type="match status" value="1"/>
</dbReference>